<feature type="domain" description="CobQ/CobB/MinD/ParA nucleotide binding" evidence="1">
    <location>
        <begin position="3"/>
        <end position="173"/>
    </location>
</feature>
<evidence type="ECO:0000313" key="2">
    <source>
        <dbReference type="EMBL" id="KFI98849.1"/>
    </source>
</evidence>
<keyword evidence="3" id="KW-1185">Reference proteome</keyword>
<dbReference type="AlphaFoldDB" id="A0A087DTJ9"/>
<dbReference type="PANTHER" id="PTHR13696">
    <property type="entry name" value="P-LOOP CONTAINING NUCLEOSIDE TRIPHOSPHATE HYDROLASE"/>
    <property type="match status" value="1"/>
</dbReference>
<dbReference type="Gene3D" id="3.40.50.300">
    <property type="entry name" value="P-loop containing nucleotide triphosphate hydrolases"/>
    <property type="match status" value="1"/>
</dbReference>
<dbReference type="PIRSF" id="PIRSF009320">
    <property type="entry name" value="Nuc_binding_HP_1000"/>
    <property type="match status" value="1"/>
</dbReference>
<dbReference type="InterPro" id="IPR002586">
    <property type="entry name" value="CobQ/CobB/MinD/ParA_Nub-bd_dom"/>
</dbReference>
<dbReference type="CDD" id="cd02042">
    <property type="entry name" value="ParAB_family"/>
    <property type="match status" value="1"/>
</dbReference>
<evidence type="ECO:0000313" key="3">
    <source>
        <dbReference type="Proteomes" id="UP000029055"/>
    </source>
</evidence>
<reference evidence="2 3" key="1">
    <citation type="submission" date="2014-03" db="EMBL/GenBank/DDBJ databases">
        <title>Genomics of Bifidobacteria.</title>
        <authorList>
            <person name="Ventura M."/>
            <person name="Milani C."/>
            <person name="Lugli G.A."/>
        </authorList>
    </citation>
    <scope>NUCLEOTIDE SEQUENCE [LARGE SCALE GENOMIC DNA]</scope>
    <source>
        <strain evidence="2 3">LMG 11597</strain>
    </source>
</reference>
<dbReference type="STRING" id="77635.BISU_2051"/>
<protein>
    <submittedName>
        <fullName evidence="2">Peptide transporter</fullName>
    </submittedName>
</protein>
<dbReference type="Proteomes" id="UP000029055">
    <property type="component" value="Unassembled WGS sequence"/>
</dbReference>
<comment type="caution">
    <text evidence="2">The sequence shown here is derived from an EMBL/GenBank/DDBJ whole genome shotgun (WGS) entry which is preliminary data.</text>
</comment>
<organism evidence="2 3">
    <name type="scientific">Bifidobacterium subtile</name>
    <dbReference type="NCBI Taxonomy" id="77635"/>
    <lineage>
        <taxon>Bacteria</taxon>
        <taxon>Bacillati</taxon>
        <taxon>Actinomycetota</taxon>
        <taxon>Actinomycetes</taxon>
        <taxon>Bifidobacteriales</taxon>
        <taxon>Bifidobacteriaceae</taxon>
        <taxon>Bifidobacterium</taxon>
    </lineage>
</organism>
<dbReference type="InterPro" id="IPR050678">
    <property type="entry name" value="DNA_Partitioning_ATPase"/>
</dbReference>
<sequence length="198" mass="21890">MLVAIANSKGGVTKTTTAIYLAKAAVTRGDRALVLDADVQDSASVWADSAEEEGDPLPFEVVAAKLSTLAKAVKQDREDPDTWRFIDCPPNGIMLDKAIEAAGYVIIPTSESPLDMRQTWQTYYAASDQKPAAVLVTRAETNTTMHRDTLDALDSQQARRFETVIRKRADIVKTNGHNPRKLYEYAEAYAELRKETAR</sequence>
<dbReference type="PANTHER" id="PTHR13696:SF96">
    <property type="entry name" value="COBQ_COBB_MIND_PARA NUCLEOTIDE BINDING DOMAIN-CONTAINING PROTEIN"/>
    <property type="match status" value="1"/>
</dbReference>
<dbReference type="InterPro" id="IPR027417">
    <property type="entry name" value="P-loop_NTPase"/>
</dbReference>
<dbReference type="SUPFAM" id="SSF52540">
    <property type="entry name" value="P-loop containing nucleoside triphosphate hydrolases"/>
    <property type="match status" value="1"/>
</dbReference>
<accession>A0A087DTJ9</accession>
<proteinExistence type="predicted"/>
<dbReference type="eggNOG" id="COG1192">
    <property type="taxonomic scope" value="Bacteria"/>
</dbReference>
<dbReference type="Pfam" id="PF01656">
    <property type="entry name" value="CbiA"/>
    <property type="match status" value="1"/>
</dbReference>
<evidence type="ECO:0000259" key="1">
    <source>
        <dbReference type="Pfam" id="PF01656"/>
    </source>
</evidence>
<dbReference type="RefSeq" id="WP_024463919.1">
    <property type="nucleotide sequence ID" value="NZ_CP062939.1"/>
</dbReference>
<name>A0A087DTJ9_9BIFI</name>
<dbReference type="OrthoDB" id="9804460at2"/>
<dbReference type="GeneID" id="78126911"/>
<dbReference type="EMBL" id="JGZR01000016">
    <property type="protein sequence ID" value="KFI98849.1"/>
    <property type="molecule type" value="Genomic_DNA"/>
</dbReference>
<gene>
    <name evidence="2" type="ORF">BISU_2051</name>
</gene>